<dbReference type="GO" id="GO:0004029">
    <property type="term" value="F:aldehyde dehydrogenase (NAD+) activity"/>
    <property type="evidence" value="ECO:0007669"/>
    <property type="project" value="TreeGrafter"/>
</dbReference>
<dbReference type="InterPro" id="IPR001509">
    <property type="entry name" value="Epimerase_deHydtase"/>
</dbReference>
<dbReference type="RefSeq" id="WP_216131161.1">
    <property type="nucleotide sequence ID" value="NZ_CP064782.1"/>
</dbReference>
<dbReference type="PANTHER" id="PTHR48079:SF6">
    <property type="entry name" value="NAD(P)-BINDING DOMAIN-CONTAINING PROTEIN-RELATED"/>
    <property type="match status" value="1"/>
</dbReference>
<evidence type="ECO:0000259" key="1">
    <source>
        <dbReference type="Pfam" id="PF01370"/>
    </source>
</evidence>
<proteinExistence type="predicted"/>
<dbReference type="Proteomes" id="UP000683428">
    <property type="component" value="Chromosome"/>
</dbReference>
<protein>
    <submittedName>
        <fullName evidence="2">SDR family oxidoreductase</fullName>
    </submittedName>
</protein>
<name>A0A975XVQ8_9RHOO</name>
<dbReference type="InterPro" id="IPR051783">
    <property type="entry name" value="NAD(P)-dependent_oxidoreduct"/>
</dbReference>
<dbReference type="Pfam" id="PF01370">
    <property type="entry name" value="Epimerase"/>
    <property type="match status" value="1"/>
</dbReference>
<keyword evidence="3" id="KW-1185">Reference proteome</keyword>
<dbReference type="GO" id="GO:0005737">
    <property type="term" value="C:cytoplasm"/>
    <property type="evidence" value="ECO:0007669"/>
    <property type="project" value="TreeGrafter"/>
</dbReference>
<accession>A0A975XVQ8</accession>
<gene>
    <name evidence="2" type="ORF">Azoinq_05765</name>
</gene>
<sequence length="294" mass="32241">MQKLLIVGCGDVAQRALPLLLPRYRIYALVRRPEQADAWRQPGVTPILADLDHPASLQRLAGLADLVLHLAPPPNRGAVDTRTRHLLAALARGKSLPQRLTYISTTGIYGDCRGAWVSETRPGAPATARGQRRLDGEKQLRAWGARTGVTVTILRAPGIYAAERLPRERLAAGTPALRPEDDVFTNHIHGDDLAGLCALALRRGGANRCYNACDDGQLTMGDYFTLVARHLGLPPPPRISRQEAEQRLSPLLLSFMSESRRLSNQRIKTELGYRLRYPDVSQGLVGLGHNTPLA</sequence>
<dbReference type="KEGG" id="aiq:Azoinq_05765"/>
<evidence type="ECO:0000313" key="3">
    <source>
        <dbReference type="Proteomes" id="UP000683428"/>
    </source>
</evidence>
<dbReference type="PANTHER" id="PTHR48079">
    <property type="entry name" value="PROTEIN YEEZ"/>
    <property type="match status" value="1"/>
</dbReference>
<organism evidence="2 3">
    <name type="scientific">Azospira inquinata</name>
    <dbReference type="NCBI Taxonomy" id="2785627"/>
    <lineage>
        <taxon>Bacteria</taxon>
        <taxon>Pseudomonadati</taxon>
        <taxon>Pseudomonadota</taxon>
        <taxon>Betaproteobacteria</taxon>
        <taxon>Rhodocyclales</taxon>
        <taxon>Rhodocyclaceae</taxon>
        <taxon>Azospira</taxon>
    </lineage>
</organism>
<dbReference type="EMBL" id="CP064782">
    <property type="protein sequence ID" value="QWT50102.1"/>
    <property type="molecule type" value="Genomic_DNA"/>
</dbReference>
<feature type="domain" description="NAD-dependent epimerase/dehydratase" evidence="1">
    <location>
        <begin position="23"/>
        <end position="211"/>
    </location>
</feature>
<evidence type="ECO:0000313" key="2">
    <source>
        <dbReference type="EMBL" id="QWT50102.1"/>
    </source>
</evidence>
<dbReference type="AlphaFoldDB" id="A0A975XVQ8"/>
<reference evidence="2" key="1">
    <citation type="submission" date="2020-11" db="EMBL/GenBank/DDBJ databases">
        <title>Azospira inquinata sp. nov.</title>
        <authorList>
            <person name="Moe W.M."/>
            <person name="Mikes M.C."/>
        </authorList>
    </citation>
    <scope>NUCLEOTIDE SEQUENCE</scope>
    <source>
        <strain evidence="2">Azo-3</strain>
    </source>
</reference>
<dbReference type="CDD" id="cd05266">
    <property type="entry name" value="SDR_a4"/>
    <property type="match status" value="1"/>
</dbReference>